<dbReference type="Proteomes" id="UP001303222">
    <property type="component" value="Unassembled WGS sequence"/>
</dbReference>
<gene>
    <name evidence="3" type="ORF">QBC32DRAFT_217991</name>
</gene>
<dbReference type="InterPro" id="IPR052159">
    <property type="entry name" value="Competence_DNA_uptake"/>
</dbReference>
<feature type="region of interest" description="Disordered" evidence="1">
    <location>
        <begin position="2320"/>
        <end position="2340"/>
    </location>
</feature>
<evidence type="ECO:0000256" key="1">
    <source>
        <dbReference type="SAM" id="MobiDB-lite"/>
    </source>
</evidence>
<dbReference type="Pfam" id="PF20248">
    <property type="entry name" value="DUF6603"/>
    <property type="match status" value="1"/>
</dbReference>
<dbReference type="InterPro" id="IPR046538">
    <property type="entry name" value="DUF6603"/>
</dbReference>
<evidence type="ECO:0000259" key="2">
    <source>
        <dbReference type="Pfam" id="PF20248"/>
    </source>
</evidence>
<name>A0AAN6NSA6_9PEZI</name>
<feature type="region of interest" description="Disordered" evidence="1">
    <location>
        <begin position="753"/>
        <end position="772"/>
    </location>
</feature>
<feature type="compositionally biased region" description="Basic and acidic residues" evidence="1">
    <location>
        <begin position="1627"/>
        <end position="1637"/>
    </location>
</feature>
<comment type="caution">
    <text evidence="3">The sequence shown here is derived from an EMBL/GenBank/DDBJ whole genome shotgun (WGS) entry which is preliminary data.</text>
</comment>
<dbReference type="Gene3D" id="3.60.15.10">
    <property type="entry name" value="Ribonuclease Z/Hydroxyacylglutathione hydrolase-like"/>
    <property type="match status" value="1"/>
</dbReference>
<feature type="domain" description="DUF6603" evidence="2">
    <location>
        <begin position="1659"/>
        <end position="2151"/>
    </location>
</feature>
<sequence>MAKKYEILSYHLNVNEGDCAVYCVLRKGEKESMWNVLVDGGREKIGQQSINHFLDSFEASKRDIEKFNIVIITHWDGDHADGVIGYIKDELIKQVNAYIAKNEANWKVKKLSADKACELVQGAANKGEFQSSILHYEEKGAKKLPKTKIYVPYELAKDSQLVSQLNVPAKSKPHGEAADHKLEFDPFDKNKVTYGSFNVSISIFGKGGSITIDTFVSQPMGGDLLGIDLFTGERVIPVGATFPEPDSPKVVSNYMAKIGWDGPALYCIGCDGFTLCPEARRPGGQDDYGWADSSNKTSLTKMDLTKLVLKKGAGSNNVSVRCVDGTTTGNNLSSIACMIIWASADEAVVSHYIAGDVGEENENLFLHWATVESNKAGVRLPITINAMKLSHHGSKFSTPVLMPFAWKPSKIIVSNSLNAGWNHPSWETLLLFWLYSRWRTHPNGLGVDKSQQKIFLATNYPPYLARFRILQETNTGSLTVGSTASLVGSTGDEFRAIATNLYDKDIYRTWTLDAIALEKDPKARSKKLADLICSDLWNEFSLIPLSKYADHDNGQNWAALKSYGGQLVRFIHLYYYSNRTVGHDVIYGQSLTSIGANSTTWSASLTEHHMAGSGTRELPKRLGRKETTGSAVHENRQRRMPLPSKLCGSKTFDILLKDWPMSEEFKEKEEPLEVPRRLCLPWPEPSLLEKDSAPVPVPAPVPASSPSPDGIYFIQASDVEKVSGFPSYRVKPGHLDWFLGDLDTGALVLAYEPPTEPAEPPEPHSTSQVPMTPLHKTDETSEWLMHCLGTTDDDSECTVSARVVTIATEGPQQLVNITGFELQTKFKYLWSTPSEAPDKSFFFQNPVIFSAEHNIHDFDINGDEWPNIASSGGNAAETGTIVGPAHIVCLSLGETPRIAGERVKLSEVLSMFQIQASEWLNRLIELADLELTLDTSKGQKNALWYTPAEHHETTLRLCFKQAAVKSGEKTVFETVWDLLQQLTGCELKLSQTITTEPRLIVKKTWTLIGETQVETTHEVTVLLQMAITSSSSLNMTVPFDFDTALIFGSDGTTKWVINFNQGGDFQTLIGFIASVFSVSAKDFKKDLAEYLPGCDKISIRRVLFTNTPSQQGPGGTSRSLEVVLQVRFAGMILQCSLQVDFITAADGKTTTTTTKTGFFGKLFPESRTAKLGSHFLWVPYTSGYERWTALEIAPIKNAVGVLEDAPATEVGDLGNAFNALRKKDAQQDGEKEQKELVASPTGLELVGLQFGLTGEEVTFSATVISDQLPKDQKIPAIKLWAASLDLRYDVKKKGVSNCSLSTSMMMKSPDESIPPAKWNLDLAYDGEAALWTLRGGVGGLRGDLLYSLFDEDSNSEMAQLLAHMTLSLQLTYKYDSQAKASDFLVEGNLWLGNLRFGAKYCYPSNGEWTFEASLNPEEKGHGGGDEPKSQSLLGVLESICGPDWMSGLPDMVRDIPVTPPTENRDLTSLRIVRLEKAILMLVRLQVTATTSIAFYQYQAKRRTGGKEEKAPKPKRALVFSLDQLPKVPDIPLVGTMPQPFDEARFLWVGGGDDDAPGWTRKEIEELNKNAQGYPQIIFRETGKKKPQGGDPAAYDEKADNNVVLKSGFHLCLVEGGETRLDYAFGGKSEKDPKKSDGFETSSDDDEAELITPMANTAKVNKTMGPVTILGVGLDFDINEKKLKLIIDGTVKLGPIDLTLLGFSLTFDLKGKTLTNLSSIDVKKDITVDLDGLAVGFEKDPISIAGMFEHRKPNGADLYLGGAVVGFKEWKLEAGGFYGTADKKPTISQGLQVMGKDDFKAFLAYVRVSGPIATIGYAEIRGLVGGFGYNTSIKMPTIDTVQSFPFLAQNPSSSAAEALTDMLGGGWFEPKEGENWVAAGLTVHAFEMLKVTAVVAVEWGSSVRLGIFGLATAEIPKGRRPEEKKFAVVQLGVVAMVDFNAGVMKVDGQLTPASYILDESCHLTGGFGLYTWFGPGTQQGDWVFTIGGYHPQYKKPDSYPRPARLGISWSYDSHINITGGAYFAVTPKTCMGGGSLHVALTLGPLYAYLDAYADFLINYRPFLYRASAGVMVGVNYTLDLWLVTIPIKVDLSATIWLQGPPLSGTVHVDFFVFGFDVKFGPQNLPGNDRISLWDFYHLVIQTTDKGAAQAIGDIDGHGADIQQRTCTDQDAGPALPPAPASQLVSCISGLVPKSSADKNQGPPAAGEKWRVRGAVFAFTVSCKFAIQTATIYTNSIDQGGNIVKEPPTDVTNTAKGEVSARPMHLPGPFAQSYLEISITAPAPPTPSPHPSGIAELQASNPIWDKHELGYSNLPTALYGRYDSKTDPSNPQSDPSAVLDSSNATTHLLTSVTLYAPESIKPEKDIAVFDVASAMGQVANDGQPPTDFPVLEEPHGKWMPDMDEEGRDLEWVKKAWGESGGKQGKVTRAAEFMAGLGLGGWEWEEASKREVKVPEKMVEDMGVWWIEAPGVCERG</sequence>
<accession>A0AAN6NSA6</accession>
<organism evidence="3 4">
    <name type="scientific">Pseudoneurospora amorphoporcata</name>
    <dbReference type="NCBI Taxonomy" id="241081"/>
    <lineage>
        <taxon>Eukaryota</taxon>
        <taxon>Fungi</taxon>
        <taxon>Dikarya</taxon>
        <taxon>Ascomycota</taxon>
        <taxon>Pezizomycotina</taxon>
        <taxon>Sordariomycetes</taxon>
        <taxon>Sordariomycetidae</taxon>
        <taxon>Sordariales</taxon>
        <taxon>Sordariaceae</taxon>
        <taxon>Pseudoneurospora</taxon>
    </lineage>
</organism>
<feature type="region of interest" description="Disordered" evidence="1">
    <location>
        <begin position="1623"/>
        <end position="1644"/>
    </location>
</feature>
<dbReference type="SUPFAM" id="SSF56281">
    <property type="entry name" value="Metallo-hydrolase/oxidoreductase"/>
    <property type="match status" value="1"/>
</dbReference>
<dbReference type="PANTHER" id="PTHR30619">
    <property type="entry name" value="DNA INTERNALIZATION/COMPETENCE PROTEIN COMEC/REC2"/>
    <property type="match status" value="1"/>
</dbReference>
<keyword evidence="4" id="KW-1185">Reference proteome</keyword>
<dbReference type="EMBL" id="MU859187">
    <property type="protein sequence ID" value="KAK3950189.1"/>
    <property type="molecule type" value="Genomic_DNA"/>
</dbReference>
<dbReference type="InterPro" id="IPR036866">
    <property type="entry name" value="RibonucZ/Hydroxyglut_hydro"/>
</dbReference>
<evidence type="ECO:0000313" key="4">
    <source>
        <dbReference type="Proteomes" id="UP001303222"/>
    </source>
</evidence>
<dbReference type="PANTHER" id="PTHR30619:SF1">
    <property type="entry name" value="RECOMBINATION PROTEIN 2"/>
    <property type="match status" value="1"/>
</dbReference>
<feature type="compositionally biased region" description="Polar residues" evidence="1">
    <location>
        <begin position="2325"/>
        <end position="2340"/>
    </location>
</feature>
<reference evidence="3" key="1">
    <citation type="journal article" date="2023" name="Mol. Phylogenet. Evol.">
        <title>Genome-scale phylogeny and comparative genomics of the fungal order Sordariales.</title>
        <authorList>
            <person name="Hensen N."/>
            <person name="Bonometti L."/>
            <person name="Westerberg I."/>
            <person name="Brannstrom I.O."/>
            <person name="Guillou S."/>
            <person name="Cros-Aarteil S."/>
            <person name="Calhoun S."/>
            <person name="Haridas S."/>
            <person name="Kuo A."/>
            <person name="Mondo S."/>
            <person name="Pangilinan J."/>
            <person name="Riley R."/>
            <person name="LaButti K."/>
            <person name="Andreopoulos B."/>
            <person name="Lipzen A."/>
            <person name="Chen C."/>
            <person name="Yan M."/>
            <person name="Daum C."/>
            <person name="Ng V."/>
            <person name="Clum A."/>
            <person name="Steindorff A."/>
            <person name="Ohm R.A."/>
            <person name="Martin F."/>
            <person name="Silar P."/>
            <person name="Natvig D.O."/>
            <person name="Lalanne C."/>
            <person name="Gautier V."/>
            <person name="Ament-Velasquez S.L."/>
            <person name="Kruys A."/>
            <person name="Hutchinson M.I."/>
            <person name="Powell A.J."/>
            <person name="Barry K."/>
            <person name="Miller A.N."/>
            <person name="Grigoriev I.V."/>
            <person name="Debuchy R."/>
            <person name="Gladieux P."/>
            <person name="Hiltunen Thoren M."/>
            <person name="Johannesson H."/>
        </authorList>
    </citation>
    <scope>NUCLEOTIDE SEQUENCE</scope>
    <source>
        <strain evidence="3">CBS 626.80</strain>
    </source>
</reference>
<evidence type="ECO:0000313" key="3">
    <source>
        <dbReference type="EMBL" id="KAK3950189.1"/>
    </source>
</evidence>
<reference evidence="3" key="2">
    <citation type="submission" date="2023-06" db="EMBL/GenBank/DDBJ databases">
        <authorList>
            <consortium name="Lawrence Berkeley National Laboratory"/>
            <person name="Mondo S.J."/>
            <person name="Hensen N."/>
            <person name="Bonometti L."/>
            <person name="Westerberg I."/>
            <person name="Brannstrom I.O."/>
            <person name="Guillou S."/>
            <person name="Cros-Aarteil S."/>
            <person name="Calhoun S."/>
            <person name="Haridas S."/>
            <person name="Kuo A."/>
            <person name="Pangilinan J."/>
            <person name="Riley R."/>
            <person name="Labutti K."/>
            <person name="Andreopoulos B."/>
            <person name="Lipzen A."/>
            <person name="Chen C."/>
            <person name="Yanf M."/>
            <person name="Daum C."/>
            <person name="Ng V."/>
            <person name="Clum A."/>
            <person name="Steindorff A."/>
            <person name="Ohm R."/>
            <person name="Martin F."/>
            <person name="Silar P."/>
            <person name="Natvig D."/>
            <person name="Lalanne C."/>
            <person name="Gautier V."/>
            <person name="Ament-Velasquez S.L."/>
            <person name="Kruys A."/>
            <person name="Hutchinson M.I."/>
            <person name="Powell A.J."/>
            <person name="Barry K."/>
            <person name="Miller A.N."/>
            <person name="Grigoriev I.V."/>
            <person name="Debuchy R."/>
            <person name="Gladieux P."/>
            <person name="Thoren M.H."/>
            <person name="Johannesson H."/>
        </authorList>
    </citation>
    <scope>NUCLEOTIDE SEQUENCE</scope>
    <source>
        <strain evidence="3">CBS 626.80</strain>
    </source>
</reference>
<protein>
    <recommendedName>
        <fullName evidence="2">DUF6603 domain-containing protein</fullName>
    </recommendedName>
</protein>
<proteinExistence type="predicted"/>